<accession>A0ABT2BCX8</accession>
<feature type="domain" description="Ketosynthase family 3 (KS3)" evidence="4">
    <location>
        <begin position="23"/>
        <end position="438"/>
    </location>
</feature>
<protein>
    <submittedName>
        <fullName evidence="5">Beta-ketoacyl-[acyl-carrier-protein] synthase family protein</fullName>
    </submittedName>
</protein>
<gene>
    <name evidence="5" type="ORF">NX794_34530</name>
</gene>
<dbReference type="PANTHER" id="PTHR11712">
    <property type="entry name" value="POLYKETIDE SYNTHASE-RELATED"/>
    <property type="match status" value="1"/>
</dbReference>
<dbReference type="InterPro" id="IPR000794">
    <property type="entry name" value="Beta-ketoacyl_synthase"/>
</dbReference>
<dbReference type="Pfam" id="PF02801">
    <property type="entry name" value="Ketoacyl-synt_C"/>
    <property type="match status" value="1"/>
</dbReference>
<evidence type="ECO:0000313" key="6">
    <source>
        <dbReference type="Proteomes" id="UP001205612"/>
    </source>
</evidence>
<keyword evidence="6" id="KW-1185">Reference proteome</keyword>
<comment type="caution">
    <text evidence="5">The sequence shown here is derived from an EMBL/GenBank/DDBJ whole genome shotgun (WGS) entry which is preliminary data.</text>
</comment>
<dbReference type="InterPro" id="IPR020841">
    <property type="entry name" value="PKS_Beta-ketoAc_synthase_dom"/>
</dbReference>
<evidence type="ECO:0000313" key="5">
    <source>
        <dbReference type="EMBL" id="MCS0606290.1"/>
    </source>
</evidence>
<dbReference type="PANTHER" id="PTHR11712:SF336">
    <property type="entry name" value="3-OXOACYL-[ACYL-CARRIER-PROTEIN] SYNTHASE, MITOCHONDRIAL"/>
    <property type="match status" value="1"/>
</dbReference>
<evidence type="ECO:0000259" key="4">
    <source>
        <dbReference type="PROSITE" id="PS52004"/>
    </source>
</evidence>
<dbReference type="Proteomes" id="UP001205612">
    <property type="component" value="Unassembled WGS sequence"/>
</dbReference>
<dbReference type="Pfam" id="PF00109">
    <property type="entry name" value="ketoacyl-synt"/>
    <property type="match status" value="1"/>
</dbReference>
<dbReference type="EMBL" id="JANUGP010000049">
    <property type="protein sequence ID" value="MCS0606290.1"/>
    <property type="molecule type" value="Genomic_DNA"/>
</dbReference>
<dbReference type="RefSeq" id="WP_258783646.1">
    <property type="nucleotide sequence ID" value="NZ_JANUGP010000049.1"/>
</dbReference>
<proteinExistence type="inferred from homology"/>
<dbReference type="Gene3D" id="3.40.47.10">
    <property type="match status" value="2"/>
</dbReference>
<dbReference type="InterPro" id="IPR014030">
    <property type="entry name" value="Ketoacyl_synth_N"/>
</dbReference>
<dbReference type="SUPFAM" id="SSF53901">
    <property type="entry name" value="Thiolase-like"/>
    <property type="match status" value="2"/>
</dbReference>
<reference evidence="5 6" key="1">
    <citation type="submission" date="2022-08" db="EMBL/GenBank/DDBJ databases">
        <authorList>
            <person name="Somphong A."/>
            <person name="Phongsopitanun W."/>
        </authorList>
    </citation>
    <scope>NUCLEOTIDE SEQUENCE [LARGE SCALE GENOMIC DNA]</scope>
    <source>
        <strain evidence="5 6">LP11</strain>
    </source>
</reference>
<dbReference type="CDD" id="cd00834">
    <property type="entry name" value="KAS_I_II"/>
    <property type="match status" value="1"/>
</dbReference>
<dbReference type="PROSITE" id="PS52004">
    <property type="entry name" value="KS3_2"/>
    <property type="match status" value="1"/>
</dbReference>
<dbReference type="SMART" id="SM00825">
    <property type="entry name" value="PKS_KS"/>
    <property type="match status" value="1"/>
</dbReference>
<dbReference type="InterPro" id="IPR014031">
    <property type="entry name" value="Ketoacyl_synth_C"/>
</dbReference>
<evidence type="ECO:0000256" key="2">
    <source>
        <dbReference type="ARBA" id="ARBA00022679"/>
    </source>
</evidence>
<dbReference type="InterPro" id="IPR016039">
    <property type="entry name" value="Thiolase-like"/>
</dbReference>
<keyword evidence="2 3" id="KW-0808">Transferase</keyword>
<comment type="similarity">
    <text evidence="1 3">Belongs to the thiolase-like superfamily. Beta-ketoacyl-ACP synthases family.</text>
</comment>
<name>A0ABT2BCX8_9ACTN</name>
<organism evidence="5 6">
    <name type="scientific">Streptomyces pyxinicus</name>
    <dbReference type="NCBI Taxonomy" id="2970331"/>
    <lineage>
        <taxon>Bacteria</taxon>
        <taxon>Bacillati</taxon>
        <taxon>Actinomycetota</taxon>
        <taxon>Actinomycetes</taxon>
        <taxon>Kitasatosporales</taxon>
        <taxon>Streptomycetaceae</taxon>
        <taxon>Streptomyces</taxon>
    </lineage>
</organism>
<sequence>MTNSEFEITGSASSASSRLVPENERVVVTGIGVVLPGTLSVDRFWANISGGRSQVGRLTRFDAEQAGLPVYAAAEIDGFDHHPFLPELTDAHAAKYSREILITMSALAEARRDAGLGQDAVDPRRLGIVMSSSRGPFGWWRDVLTGADPGAFGDKGAMFRGLPGCPASLSAVYTGAQGLVTTVSNACVGGHQAVQLALRELRSGAADAMLVGGHEFPIVPEVAACYRAMGNGVLSSERREPSRAVRPYSNDREGFALGEGSVVLCLERESAARRRGARIYSEILSAASLNEAAHPTTMDLTGKVTASVIEDALADAGRGAGDVDYFCAHGTATRYNDIAESRALRALYPERTATALPPLSSNKPVYGHTFGLAGIINVAATSLMIHHQTIAPTINFTTPDPECDHDHVFEGPRPAKVDLAVSMSFAFGSQTAVVALGAPS</sequence>
<evidence type="ECO:0000256" key="3">
    <source>
        <dbReference type="RuleBase" id="RU003694"/>
    </source>
</evidence>
<evidence type="ECO:0000256" key="1">
    <source>
        <dbReference type="ARBA" id="ARBA00008467"/>
    </source>
</evidence>